<dbReference type="SUPFAM" id="SSF52540">
    <property type="entry name" value="P-loop containing nucleoside triphosphate hydrolases"/>
    <property type="match status" value="1"/>
</dbReference>
<dbReference type="EMBL" id="CM001402">
    <property type="protein sequence ID" value="EHO40350.1"/>
    <property type="molecule type" value="Genomic_DNA"/>
</dbReference>
<keyword evidence="2 9" id="KW-0963">Cytoplasm</keyword>
<evidence type="ECO:0000256" key="5">
    <source>
        <dbReference type="ARBA" id="ARBA00022801"/>
    </source>
</evidence>
<evidence type="ECO:0000259" key="15">
    <source>
        <dbReference type="PROSITE" id="PS51786"/>
    </source>
</evidence>
<dbReference type="KEGG" id="caby:Cabys_3557"/>
<dbReference type="EMBL" id="CP018099">
    <property type="protein sequence ID" value="APF20303.1"/>
    <property type="molecule type" value="Genomic_DNA"/>
</dbReference>
<dbReference type="Pfam" id="PF05362">
    <property type="entry name" value="Lon_C"/>
    <property type="match status" value="1"/>
</dbReference>
<keyword evidence="5 9" id="KW-0378">Hydrolase</keyword>
<keyword evidence="7 9" id="KW-0067">ATP-binding</keyword>
<keyword evidence="19" id="KW-1185">Reference proteome</keyword>
<keyword evidence="3 9" id="KW-0645">Protease</keyword>
<protein>
    <recommendedName>
        <fullName evidence="9 10">Lon protease</fullName>
        <ecNumber evidence="9 10">3.4.21.53</ecNumber>
    </recommendedName>
    <alternativeName>
        <fullName evidence="9">ATP-dependent protease La</fullName>
    </alternativeName>
</protein>
<keyword evidence="6 9" id="KW-0720">Serine protease</keyword>
<dbReference type="Gene3D" id="1.10.8.60">
    <property type="match status" value="1"/>
</dbReference>
<dbReference type="GO" id="GO:0004176">
    <property type="term" value="F:ATP-dependent peptidase activity"/>
    <property type="evidence" value="ECO:0007669"/>
    <property type="project" value="UniProtKB-UniRule"/>
</dbReference>
<dbReference type="Pfam" id="PF02190">
    <property type="entry name" value="LON_substr_bdg"/>
    <property type="match status" value="1"/>
</dbReference>
<evidence type="ECO:0000256" key="9">
    <source>
        <dbReference type="HAMAP-Rule" id="MF_01973"/>
    </source>
</evidence>
<evidence type="ECO:0000313" key="18">
    <source>
        <dbReference type="EMBL" id="EHO40350.1"/>
    </source>
</evidence>
<evidence type="ECO:0000256" key="1">
    <source>
        <dbReference type="ARBA" id="ARBA00004496"/>
    </source>
</evidence>
<dbReference type="Pfam" id="PF00004">
    <property type="entry name" value="AAA"/>
    <property type="match status" value="1"/>
</dbReference>
<dbReference type="PROSITE" id="PS01046">
    <property type="entry name" value="LON_SER"/>
    <property type="match status" value="1"/>
</dbReference>
<dbReference type="GO" id="GO:0005737">
    <property type="term" value="C:cytoplasm"/>
    <property type="evidence" value="ECO:0007669"/>
    <property type="project" value="UniProtKB-SubCell"/>
</dbReference>
<keyword evidence="8 9" id="KW-0346">Stress response</keyword>
<feature type="domain" description="Lon N-terminal" evidence="16">
    <location>
        <begin position="14"/>
        <end position="207"/>
    </location>
</feature>
<accession>H1XTB7</accession>
<dbReference type="PANTHER" id="PTHR10046">
    <property type="entry name" value="ATP DEPENDENT LON PROTEASE FAMILY MEMBER"/>
    <property type="match status" value="1"/>
</dbReference>
<dbReference type="Proteomes" id="UP000004671">
    <property type="component" value="Chromosome"/>
</dbReference>
<dbReference type="FunFam" id="3.30.230.10:FF:000019">
    <property type="entry name" value="Lon protease homolog 2, peroxisomal"/>
    <property type="match status" value="1"/>
</dbReference>
<dbReference type="PROSITE" id="PS51787">
    <property type="entry name" value="LON_N"/>
    <property type="match status" value="1"/>
</dbReference>
<dbReference type="NCBIfam" id="TIGR00763">
    <property type="entry name" value="lon"/>
    <property type="match status" value="1"/>
</dbReference>
<comment type="subunit">
    <text evidence="9 10">Homohexamer. Organized in a ring with a central cavity.</text>
</comment>
<reference evidence="18 19" key="1">
    <citation type="submission" date="2011-09" db="EMBL/GenBank/DDBJ databases">
        <title>The permanent draft genome of Caldithrix abyssi DSM 13497.</title>
        <authorList>
            <consortium name="US DOE Joint Genome Institute (JGI-PGF)"/>
            <person name="Lucas S."/>
            <person name="Han J."/>
            <person name="Lapidus A."/>
            <person name="Bruce D."/>
            <person name="Goodwin L."/>
            <person name="Pitluck S."/>
            <person name="Peters L."/>
            <person name="Kyrpides N."/>
            <person name="Mavromatis K."/>
            <person name="Ivanova N."/>
            <person name="Mikhailova N."/>
            <person name="Chertkov O."/>
            <person name="Detter J.C."/>
            <person name="Tapia R."/>
            <person name="Han C."/>
            <person name="Land M."/>
            <person name="Hauser L."/>
            <person name="Markowitz V."/>
            <person name="Cheng J.-F."/>
            <person name="Hugenholtz P."/>
            <person name="Woyke T."/>
            <person name="Wu D."/>
            <person name="Spring S."/>
            <person name="Brambilla E."/>
            <person name="Klenk H.-P."/>
            <person name="Eisen J.A."/>
        </authorList>
    </citation>
    <scope>NUCLEOTIDE SEQUENCE [LARGE SCALE GENOMIC DNA]</scope>
    <source>
        <strain evidence="18 19">DSM 13497</strain>
    </source>
</reference>
<evidence type="ECO:0000313" key="17">
    <source>
        <dbReference type="EMBL" id="APF20303.1"/>
    </source>
</evidence>
<comment type="function">
    <text evidence="9">ATP-dependent serine protease that mediates the selective degradation of mutant and abnormal proteins as well as certain short-lived regulatory proteins. Required for cellular homeostasis and for survival from DNA damage and developmental changes induced by stress. Degrades polypeptides processively to yield small peptide fragments that are 5 to 10 amino acids long. Binds to DNA in a double-stranded, site-specific manner.</text>
</comment>
<comment type="subcellular location">
    <subcellularLocation>
        <location evidence="1 9 10">Cytoplasm</location>
    </subcellularLocation>
</comment>
<dbReference type="InterPro" id="IPR003593">
    <property type="entry name" value="AAA+_ATPase"/>
</dbReference>
<dbReference type="EC" id="3.4.21.53" evidence="9 10"/>
<feature type="active site" evidence="9 11">
    <location>
        <position position="725"/>
    </location>
</feature>
<proteinExistence type="evidence at transcript level"/>
<feature type="domain" description="Lon proteolytic" evidence="15">
    <location>
        <begin position="595"/>
        <end position="775"/>
    </location>
</feature>
<evidence type="ECO:0000256" key="4">
    <source>
        <dbReference type="ARBA" id="ARBA00022741"/>
    </source>
</evidence>
<dbReference type="eggNOG" id="COG0466">
    <property type="taxonomic scope" value="Bacteria"/>
</dbReference>
<evidence type="ECO:0000256" key="14">
    <source>
        <dbReference type="RuleBase" id="RU000591"/>
    </source>
</evidence>
<dbReference type="SMART" id="SM00464">
    <property type="entry name" value="LON"/>
    <property type="match status" value="1"/>
</dbReference>
<evidence type="ECO:0000256" key="7">
    <source>
        <dbReference type="ARBA" id="ARBA00022840"/>
    </source>
</evidence>
<dbReference type="FunFam" id="3.40.50.300:FF:000382">
    <property type="entry name" value="Lon protease homolog 2, peroxisomal"/>
    <property type="match status" value="1"/>
</dbReference>
<sequence>MSEIKIIPETLETLPIMPLRNTVVFPHQVIPLAVGREKSLALLNHLDEGSKVIGLIAQRDGRIEDPTVDDLYTWGTAAMILKKFKMPDGSEQIIVQGLYRFRLVEMTQTEPFFVAKIQQMPDEFVTDMEVEALVNNIKNVFQKVVDYIPYLTNEHRVMILNTEEPHKLADLVAAQINFSVSEKQQVLEIQNVKERLKKVNYLINKELQILELGNKIQNDVQGELNKTQRQYFLREQLKAIKKELGEYEDEGTEIEELREKLAKLKMPAEVRKVAEKELNRLAKMSPMASEYTVTRTYLDWLMEMPWKKSTRDRLDVKEAERILNEDHYGLEKVKKRILEYLAVRQLKSDMKGPILCFVGPPGVGKTSLGRSIARALNRKFSRMSLGGVRDEAEIRGHRRTYVGALPGRIIQEIKKVGSNNPVIMLDEIDKLGMDFRGDPSSALLEVLDPEQNFSFTDHYLEVPFDLSKVMFIATANMIDTIPPPLLDRMEVIEINGYIDEEKLHIAERYLIPKQLKNHGLTEEQITFTRNAIFKIINRYTREAGVRNLEREIASIVRGVAKEIVEGKIKKRRITPKLVEKYLGPERYFSEVAERVSRPGVATGLAWTPVGGDILFIEATKMKGKGQLQLTGKLGEVMKESASAAMSYLRSNAEKYGIEDDFYEKYDTHIHVPAGAIPKDGPSAGITIFAALYSLYANKCVKNNLAMTGEITLRGLVLPVGGIREKVIAAKRAGIETVILPEKNKKDLAEIPRRHIEGMKFHFIKEVDELIELAFE</sequence>
<dbReference type="InParanoid" id="H1XTB7"/>
<evidence type="ECO:0000256" key="6">
    <source>
        <dbReference type="ARBA" id="ARBA00022825"/>
    </source>
</evidence>
<comment type="catalytic activity">
    <reaction evidence="9 10 13">
        <text>Hydrolysis of proteins in presence of ATP.</text>
        <dbReference type="EC" id="3.4.21.53"/>
    </reaction>
</comment>
<dbReference type="InterPro" id="IPR027417">
    <property type="entry name" value="P-loop_NTPase"/>
</dbReference>
<dbReference type="GO" id="GO:0005524">
    <property type="term" value="F:ATP binding"/>
    <property type="evidence" value="ECO:0007669"/>
    <property type="project" value="UniProtKB-UniRule"/>
</dbReference>
<evidence type="ECO:0000256" key="11">
    <source>
        <dbReference type="PIRSR" id="PIRSR001174-1"/>
    </source>
</evidence>
<dbReference type="InterPro" id="IPR008269">
    <property type="entry name" value="Lon_proteolytic"/>
</dbReference>
<evidence type="ECO:0000256" key="8">
    <source>
        <dbReference type="ARBA" id="ARBA00023016"/>
    </source>
</evidence>
<evidence type="ECO:0000256" key="2">
    <source>
        <dbReference type="ARBA" id="ARBA00022490"/>
    </source>
</evidence>
<dbReference type="InterPro" id="IPR027065">
    <property type="entry name" value="Lon_Prtase"/>
</dbReference>
<keyword evidence="4 9" id="KW-0547">Nucleotide-binding</keyword>
<dbReference type="GO" id="GO:0034605">
    <property type="term" value="P:cellular response to heat"/>
    <property type="evidence" value="ECO:0007669"/>
    <property type="project" value="UniProtKB-UniRule"/>
</dbReference>
<dbReference type="PROSITE" id="PS51786">
    <property type="entry name" value="LON_PROTEOLYTIC"/>
    <property type="match status" value="1"/>
</dbReference>
<dbReference type="Gene3D" id="3.30.230.10">
    <property type="match status" value="1"/>
</dbReference>
<dbReference type="PIRSF" id="PIRSF001174">
    <property type="entry name" value="Lon_proteas"/>
    <property type="match status" value="1"/>
</dbReference>
<dbReference type="InterPro" id="IPR014721">
    <property type="entry name" value="Ribsml_uS5_D2-typ_fold_subgr"/>
</dbReference>
<dbReference type="STRING" id="880073.Cabys_3557"/>
<dbReference type="Gene3D" id="2.30.130.40">
    <property type="entry name" value="LON domain-like"/>
    <property type="match status" value="1"/>
</dbReference>
<dbReference type="GO" id="GO:0004252">
    <property type="term" value="F:serine-type endopeptidase activity"/>
    <property type="evidence" value="ECO:0007669"/>
    <property type="project" value="UniProtKB-UniRule"/>
</dbReference>
<dbReference type="InterPro" id="IPR046336">
    <property type="entry name" value="Lon_prtase_N_sf"/>
</dbReference>
<dbReference type="FunCoup" id="H1XTB7">
    <property type="interactions" value="547"/>
</dbReference>
<dbReference type="InterPro" id="IPR054594">
    <property type="entry name" value="Lon_lid"/>
</dbReference>
<dbReference type="Gene3D" id="3.40.50.300">
    <property type="entry name" value="P-loop containing nucleotide triphosphate hydrolases"/>
    <property type="match status" value="1"/>
</dbReference>
<dbReference type="InterPro" id="IPR003111">
    <property type="entry name" value="Lon_prtase_N"/>
</dbReference>
<evidence type="ECO:0000256" key="13">
    <source>
        <dbReference type="PROSITE-ProRule" id="PRU01122"/>
    </source>
</evidence>
<organism evidence="18 19">
    <name type="scientific">Caldithrix abyssi DSM 13497</name>
    <dbReference type="NCBI Taxonomy" id="880073"/>
    <lineage>
        <taxon>Bacteria</taxon>
        <taxon>Pseudomonadati</taxon>
        <taxon>Calditrichota</taxon>
        <taxon>Calditrichia</taxon>
        <taxon>Calditrichales</taxon>
        <taxon>Calditrichaceae</taxon>
        <taxon>Caldithrix</taxon>
    </lineage>
</organism>
<dbReference type="InterPro" id="IPR008268">
    <property type="entry name" value="Peptidase_S16_AS"/>
</dbReference>
<dbReference type="InterPro" id="IPR027543">
    <property type="entry name" value="Lon_bac"/>
</dbReference>
<comment type="similarity">
    <text evidence="9 10 13 14">Belongs to the peptidase S16 family.</text>
</comment>
<dbReference type="InterPro" id="IPR020568">
    <property type="entry name" value="Ribosomal_Su5_D2-typ_SF"/>
</dbReference>
<evidence type="ECO:0000256" key="10">
    <source>
        <dbReference type="PIRNR" id="PIRNR001174"/>
    </source>
</evidence>
<dbReference type="HOGENOM" id="CLU_004109_4_3_0"/>
<dbReference type="GO" id="GO:0043565">
    <property type="term" value="F:sequence-specific DNA binding"/>
    <property type="evidence" value="ECO:0007669"/>
    <property type="project" value="UniProtKB-UniRule"/>
</dbReference>
<dbReference type="AlphaFoldDB" id="H1XTB7"/>
<gene>
    <name evidence="9 17" type="primary">lon</name>
    <name evidence="17" type="ORF">Cabys_3557</name>
    <name evidence="18" type="ORF">Calab_0711</name>
</gene>
<dbReference type="CDD" id="cd19500">
    <property type="entry name" value="RecA-like_Lon"/>
    <property type="match status" value="1"/>
</dbReference>
<dbReference type="MEROPS" id="S16.001"/>
<dbReference type="InterPro" id="IPR004815">
    <property type="entry name" value="Lon_bac/euk-typ"/>
</dbReference>
<dbReference type="GO" id="GO:0006515">
    <property type="term" value="P:protein quality control for misfolded or incompletely synthesized proteins"/>
    <property type="evidence" value="ECO:0007669"/>
    <property type="project" value="UniProtKB-UniRule"/>
</dbReference>
<comment type="induction">
    <text evidence="9">By heat shock.</text>
</comment>
<feature type="active site" evidence="9 11">
    <location>
        <position position="682"/>
    </location>
</feature>
<name>H1XTB7_CALAY</name>
<evidence type="ECO:0000313" key="20">
    <source>
        <dbReference type="Proteomes" id="UP000183868"/>
    </source>
</evidence>
<dbReference type="Proteomes" id="UP000183868">
    <property type="component" value="Chromosome"/>
</dbReference>
<dbReference type="InterPro" id="IPR003959">
    <property type="entry name" value="ATPase_AAA_core"/>
</dbReference>
<dbReference type="HAMAP" id="MF_01973">
    <property type="entry name" value="lon_bact"/>
    <property type="match status" value="1"/>
</dbReference>
<dbReference type="GO" id="GO:0016887">
    <property type="term" value="F:ATP hydrolysis activity"/>
    <property type="evidence" value="ECO:0007669"/>
    <property type="project" value="UniProtKB-UniRule"/>
</dbReference>
<dbReference type="Gene3D" id="1.20.58.1480">
    <property type="match status" value="1"/>
</dbReference>
<dbReference type="SUPFAM" id="SSF54211">
    <property type="entry name" value="Ribosomal protein S5 domain 2-like"/>
    <property type="match status" value="1"/>
</dbReference>
<evidence type="ECO:0000313" key="19">
    <source>
        <dbReference type="Proteomes" id="UP000004671"/>
    </source>
</evidence>
<evidence type="ECO:0000256" key="3">
    <source>
        <dbReference type="ARBA" id="ARBA00022670"/>
    </source>
</evidence>
<evidence type="ECO:0000259" key="16">
    <source>
        <dbReference type="PROSITE" id="PS51787"/>
    </source>
</evidence>
<feature type="binding site" evidence="9 12">
    <location>
        <begin position="359"/>
        <end position="366"/>
    </location>
    <ligand>
        <name>ATP</name>
        <dbReference type="ChEBI" id="CHEBI:30616"/>
    </ligand>
</feature>
<dbReference type="FunFam" id="1.20.5.5270:FF:000002">
    <property type="entry name" value="Lon protease homolog"/>
    <property type="match status" value="1"/>
</dbReference>
<dbReference type="InterPro" id="IPR015947">
    <property type="entry name" value="PUA-like_sf"/>
</dbReference>
<dbReference type="Gene3D" id="1.20.5.5270">
    <property type="match status" value="1"/>
</dbReference>
<dbReference type="SMART" id="SM00382">
    <property type="entry name" value="AAA"/>
    <property type="match status" value="1"/>
</dbReference>
<evidence type="ECO:0000256" key="12">
    <source>
        <dbReference type="PIRSR" id="PIRSR001174-2"/>
    </source>
</evidence>
<dbReference type="SUPFAM" id="SSF88697">
    <property type="entry name" value="PUA domain-like"/>
    <property type="match status" value="1"/>
</dbReference>
<dbReference type="Pfam" id="PF22667">
    <property type="entry name" value="Lon_lid"/>
    <property type="match status" value="1"/>
</dbReference>
<reference evidence="17 20" key="2">
    <citation type="submission" date="2016-11" db="EMBL/GenBank/DDBJ databases">
        <title>Genomic analysis of Caldithrix abyssi and proposal of a novel bacterial phylum Caldithrichaeota.</title>
        <authorList>
            <person name="Kublanov I."/>
            <person name="Sigalova O."/>
            <person name="Gavrilov S."/>
            <person name="Lebedinsky A."/>
            <person name="Ivanova N."/>
            <person name="Daum C."/>
            <person name="Reddy T."/>
            <person name="Klenk H.P."/>
            <person name="Goker M."/>
            <person name="Reva O."/>
            <person name="Miroshnichenko M."/>
            <person name="Kyprides N."/>
            <person name="Woyke T."/>
            <person name="Gelfand M."/>
        </authorList>
    </citation>
    <scope>NUCLEOTIDE SEQUENCE [LARGE SCALE GENOMIC DNA]</scope>
    <source>
        <strain evidence="17 20">LF13</strain>
    </source>
</reference>
<dbReference type="PRINTS" id="PR00830">
    <property type="entry name" value="ENDOLAPTASE"/>
</dbReference>
<dbReference type="PaxDb" id="880073-Calab_0711"/>
<dbReference type="RefSeq" id="WP_006927303.1">
    <property type="nucleotide sequence ID" value="NZ_CM001402.1"/>
</dbReference>